<dbReference type="Proteomes" id="UP000634668">
    <property type="component" value="Unassembled WGS sequence"/>
</dbReference>
<dbReference type="AlphaFoldDB" id="A0A918J647"/>
<dbReference type="CDD" id="cd02966">
    <property type="entry name" value="TlpA_like_family"/>
    <property type="match status" value="1"/>
</dbReference>
<dbReference type="PROSITE" id="PS51352">
    <property type="entry name" value="THIOREDOXIN_2"/>
    <property type="match status" value="1"/>
</dbReference>
<dbReference type="GO" id="GO:0016209">
    <property type="term" value="F:antioxidant activity"/>
    <property type="evidence" value="ECO:0007669"/>
    <property type="project" value="InterPro"/>
</dbReference>
<dbReference type="Pfam" id="PF00578">
    <property type="entry name" value="AhpC-TSA"/>
    <property type="match status" value="1"/>
</dbReference>
<dbReference type="InterPro" id="IPR000866">
    <property type="entry name" value="AhpC/TSA"/>
</dbReference>
<dbReference type="Gene3D" id="3.40.30.10">
    <property type="entry name" value="Glutaredoxin"/>
    <property type="match status" value="1"/>
</dbReference>
<evidence type="ECO:0000259" key="1">
    <source>
        <dbReference type="PROSITE" id="PS51352"/>
    </source>
</evidence>
<comment type="caution">
    <text evidence="2">The sequence shown here is derived from an EMBL/GenBank/DDBJ whole genome shotgun (WGS) entry which is preliminary data.</text>
</comment>
<dbReference type="EMBL" id="BMWP01000026">
    <property type="protein sequence ID" value="GGW44857.1"/>
    <property type="molecule type" value="Genomic_DNA"/>
</dbReference>
<dbReference type="InterPro" id="IPR050553">
    <property type="entry name" value="Thioredoxin_ResA/DsbE_sf"/>
</dbReference>
<proteinExistence type="predicted"/>
<dbReference type="SUPFAM" id="SSF52833">
    <property type="entry name" value="Thioredoxin-like"/>
    <property type="match status" value="1"/>
</dbReference>
<organism evidence="2 3">
    <name type="scientific">Arenibacter certesii</name>
    <dbReference type="NCBI Taxonomy" id="228955"/>
    <lineage>
        <taxon>Bacteria</taxon>
        <taxon>Pseudomonadati</taxon>
        <taxon>Bacteroidota</taxon>
        <taxon>Flavobacteriia</taxon>
        <taxon>Flavobacteriales</taxon>
        <taxon>Flavobacteriaceae</taxon>
        <taxon>Arenibacter</taxon>
    </lineage>
</organism>
<name>A0A918J647_9FLAO</name>
<accession>A0A918J647</accession>
<dbReference type="InterPro" id="IPR036249">
    <property type="entry name" value="Thioredoxin-like_sf"/>
</dbReference>
<reference evidence="2" key="2">
    <citation type="submission" date="2020-09" db="EMBL/GenBank/DDBJ databases">
        <authorList>
            <person name="Sun Q."/>
            <person name="Kim S."/>
        </authorList>
    </citation>
    <scope>NUCLEOTIDE SEQUENCE</scope>
    <source>
        <strain evidence="2">KCTC 12113</strain>
    </source>
</reference>
<dbReference type="GO" id="GO:0016491">
    <property type="term" value="F:oxidoreductase activity"/>
    <property type="evidence" value="ECO:0007669"/>
    <property type="project" value="InterPro"/>
</dbReference>
<gene>
    <name evidence="2" type="ORF">GCM10007383_31610</name>
</gene>
<reference evidence="2" key="1">
    <citation type="journal article" date="2014" name="Int. J. Syst. Evol. Microbiol.">
        <title>Complete genome sequence of Corynebacterium casei LMG S-19264T (=DSM 44701T), isolated from a smear-ripened cheese.</title>
        <authorList>
            <consortium name="US DOE Joint Genome Institute (JGI-PGF)"/>
            <person name="Walter F."/>
            <person name="Albersmeier A."/>
            <person name="Kalinowski J."/>
            <person name="Ruckert C."/>
        </authorList>
    </citation>
    <scope>NUCLEOTIDE SEQUENCE</scope>
    <source>
        <strain evidence="2">KCTC 12113</strain>
    </source>
</reference>
<sequence length="184" mass="21599">MRKKTVLNIAIMALILSFFVTPLGDYSKVLLNKIFSFSPKVTKEDNREQITDYDWKLKDGNWDFFNFKKSKGKVVFINFWRSWILPSEAELESIQKLYDVYKDEVDFYIITNEEREPVEEFMKEKGFTFPVTYSIVGDPMPVDGSEPPQSYLLDREGRIVIQKSGVADWDNDKVKVIIDKLLMK</sequence>
<protein>
    <submittedName>
        <fullName evidence="2">Thiol-disulfide oxidoreductase ResA</fullName>
    </submittedName>
</protein>
<dbReference type="PANTHER" id="PTHR42852:SF17">
    <property type="entry name" value="THIOREDOXIN-LIKE PROTEIN HI_1115"/>
    <property type="match status" value="1"/>
</dbReference>
<keyword evidence="3" id="KW-1185">Reference proteome</keyword>
<dbReference type="InterPro" id="IPR013766">
    <property type="entry name" value="Thioredoxin_domain"/>
</dbReference>
<dbReference type="PANTHER" id="PTHR42852">
    <property type="entry name" value="THIOL:DISULFIDE INTERCHANGE PROTEIN DSBE"/>
    <property type="match status" value="1"/>
</dbReference>
<evidence type="ECO:0000313" key="2">
    <source>
        <dbReference type="EMBL" id="GGW44857.1"/>
    </source>
</evidence>
<evidence type="ECO:0000313" key="3">
    <source>
        <dbReference type="Proteomes" id="UP000634668"/>
    </source>
</evidence>
<feature type="domain" description="Thioredoxin" evidence="1">
    <location>
        <begin position="32"/>
        <end position="183"/>
    </location>
</feature>
<dbReference type="RefSeq" id="WP_034235796.1">
    <property type="nucleotide sequence ID" value="NZ_BMWP01000026.1"/>
</dbReference>